<evidence type="ECO:0000256" key="1">
    <source>
        <dbReference type="ARBA" id="ARBA00010923"/>
    </source>
</evidence>
<dbReference type="InterPro" id="IPR044946">
    <property type="entry name" value="Restrct_endonuc_typeI_TRD_sf"/>
</dbReference>
<comment type="similarity">
    <text evidence="1">Belongs to the type-I restriction system S methylase family.</text>
</comment>
<gene>
    <name evidence="5" type="ORF">FHY56_16600</name>
</gene>
<dbReference type="PANTHER" id="PTHR30408:SF13">
    <property type="entry name" value="TYPE I RESTRICTION ENZYME HINDI SPECIFICITY SUBUNIT"/>
    <property type="match status" value="1"/>
</dbReference>
<keyword evidence="3" id="KW-0238">DNA-binding</keyword>
<dbReference type="GO" id="GO:0004519">
    <property type="term" value="F:endonuclease activity"/>
    <property type="evidence" value="ECO:0007669"/>
    <property type="project" value="UniProtKB-KW"/>
</dbReference>
<dbReference type="Gene3D" id="3.90.220.20">
    <property type="entry name" value="DNA methylase specificity domains"/>
    <property type="match status" value="1"/>
</dbReference>
<keyword evidence="6" id="KW-1185">Reference proteome</keyword>
<proteinExistence type="inferred from homology"/>
<keyword evidence="2" id="KW-0680">Restriction system</keyword>
<dbReference type="GO" id="GO:0003677">
    <property type="term" value="F:DNA binding"/>
    <property type="evidence" value="ECO:0007669"/>
    <property type="project" value="UniProtKB-KW"/>
</dbReference>
<dbReference type="InterPro" id="IPR052021">
    <property type="entry name" value="Type-I_RS_S_subunit"/>
</dbReference>
<dbReference type="CDD" id="cd16961">
    <property type="entry name" value="RMtype1_S_TRD-CR_like"/>
    <property type="match status" value="1"/>
</dbReference>
<dbReference type="Proteomes" id="UP000315388">
    <property type="component" value="Unassembled WGS sequence"/>
</dbReference>
<name>A0A502BKQ5_9HYPH</name>
<keyword evidence="5" id="KW-0255">Endonuclease</keyword>
<evidence type="ECO:0000313" key="6">
    <source>
        <dbReference type="Proteomes" id="UP000315388"/>
    </source>
</evidence>
<dbReference type="PANTHER" id="PTHR30408">
    <property type="entry name" value="TYPE-1 RESTRICTION ENZYME ECOKI SPECIFICITY PROTEIN"/>
    <property type="match status" value="1"/>
</dbReference>
<reference evidence="5 6" key="1">
    <citation type="journal article" date="2003" name="Int. J. Syst. Evol. Microbiol.">
        <title>Towards a standardized format for the description of a novel species (of an established genus): Ochrobactrum gallinifaecis sp. nov.</title>
        <authorList>
            <person name="Kampfer P."/>
            <person name="Buczolits S."/>
            <person name="Albrecht A."/>
            <person name="Busse H.J."/>
            <person name="Stackebrandt E."/>
        </authorList>
    </citation>
    <scope>NUCLEOTIDE SEQUENCE [LARGE SCALE GENOMIC DNA]</scope>
    <source>
        <strain evidence="5 6">ISO 196</strain>
    </source>
</reference>
<keyword evidence="5" id="KW-0540">Nuclease</keyword>
<evidence type="ECO:0000256" key="3">
    <source>
        <dbReference type="ARBA" id="ARBA00023125"/>
    </source>
</evidence>
<dbReference type="AlphaFoldDB" id="A0A502BKQ5"/>
<comment type="caution">
    <text evidence="5">The sequence shown here is derived from an EMBL/GenBank/DDBJ whole genome shotgun (WGS) entry which is preliminary data.</text>
</comment>
<evidence type="ECO:0000313" key="5">
    <source>
        <dbReference type="EMBL" id="TPF74048.1"/>
    </source>
</evidence>
<evidence type="ECO:0000256" key="2">
    <source>
        <dbReference type="ARBA" id="ARBA00022747"/>
    </source>
</evidence>
<dbReference type="RefSeq" id="WP_140906264.1">
    <property type="nucleotide sequence ID" value="NZ_JBHTMD010000019.1"/>
</dbReference>
<protein>
    <submittedName>
        <fullName evidence="5">Restriction endonuclease subunit S</fullName>
    </submittedName>
</protein>
<dbReference type="EMBL" id="VEWJ01000018">
    <property type="protein sequence ID" value="TPF74048.1"/>
    <property type="molecule type" value="Genomic_DNA"/>
</dbReference>
<dbReference type="Pfam" id="PF01420">
    <property type="entry name" value="Methylase_S"/>
    <property type="match status" value="1"/>
</dbReference>
<dbReference type="SUPFAM" id="SSF116734">
    <property type="entry name" value="DNA methylase specificity domain"/>
    <property type="match status" value="1"/>
</dbReference>
<evidence type="ECO:0000259" key="4">
    <source>
        <dbReference type="Pfam" id="PF01420"/>
    </source>
</evidence>
<dbReference type="OrthoDB" id="5465337at2"/>
<dbReference type="InterPro" id="IPR000055">
    <property type="entry name" value="Restrct_endonuc_typeI_TRD"/>
</dbReference>
<organism evidence="5 6">
    <name type="scientific">Brucella gallinifaecis</name>
    <dbReference type="NCBI Taxonomy" id="215590"/>
    <lineage>
        <taxon>Bacteria</taxon>
        <taxon>Pseudomonadati</taxon>
        <taxon>Pseudomonadota</taxon>
        <taxon>Alphaproteobacteria</taxon>
        <taxon>Hyphomicrobiales</taxon>
        <taxon>Brucellaceae</taxon>
        <taxon>Brucella/Ochrobactrum group</taxon>
        <taxon>Brucella</taxon>
    </lineage>
</organism>
<dbReference type="GO" id="GO:0009307">
    <property type="term" value="P:DNA restriction-modification system"/>
    <property type="evidence" value="ECO:0007669"/>
    <property type="project" value="UniProtKB-KW"/>
</dbReference>
<keyword evidence="5" id="KW-0378">Hydrolase</keyword>
<feature type="domain" description="Type I restriction modification DNA specificity" evidence="4">
    <location>
        <begin position="43"/>
        <end position="206"/>
    </location>
</feature>
<sequence>MISLEESLNIIFCIIGHELVFLLTDRRHMCNICIMTNDAVIYVNLGDVATVSAGYPLRGSAESLKAGDVHLVQLKNVANDGDMNWGDVASVSLPSKREPSWLTEDDVIFAARGTRTYAYALSNVPPRTVCAPQFFVVSIKKPEKLSPRFLAWQINQKPAQDYFQRNSTGSYIQNIRRNVLEELPIALPSKETQMTIAALWQAAQREQAILNRLIETRNSQLEALAIGLAPKSLEARA</sequence>
<accession>A0A502BKQ5</accession>